<protein>
    <submittedName>
        <fullName evidence="4">Uncharacterized protein LOC106806527</fullName>
    </submittedName>
</protein>
<reference evidence="4" key="1">
    <citation type="submission" date="2025-08" db="UniProtKB">
        <authorList>
            <consortium name="RefSeq"/>
        </authorList>
    </citation>
    <scope>IDENTIFICATION</scope>
</reference>
<dbReference type="PROSITE" id="PS51212">
    <property type="entry name" value="WSC"/>
    <property type="match status" value="1"/>
</dbReference>
<feature type="domain" description="WSC" evidence="2">
    <location>
        <begin position="37"/>
        <end position="133"/>
    </location>
</feature>
<gene>
    <name evidence="4" type="primary">LOC106806527</name>
</gene>
<keyword evidence="3" id="KW-1185">Reference proteome</keyword>
<feature type="chain" id="PRO_5045861378" evidence="1">
    <location>
        <begin position="20"/>
        <end position="143"/>
    </location>
</feature>
<evidence type="ECO:0000313" key="3">
    <source>
        <dbReference type="Proteomes" id="UP000695022"/>
    </source>
</evidence>
<dbReference type="Pfam" id="PF01822">
    <property type="entry name" value="WSC"/>
    <property type="match status" value="1"/>
</dbReference>
<sequence length="143" mass="15941">MKDISVAFWLMTSVLGTTATLNAGRTKNFQIGDAIYDLKYEGCYSQDDWASGSSIGSKDADTVEECAEACSSQSRPYAVVRNVATDPCRCRSTLPPSSRRIVADYCERTCGVQRLKCGSSYYRWTRASVYDVRELMRAYASHL</sequence>
<dbReference type="InterPro" id="IPR002889">
    <property type="entry name" value="WSC_carb-bd"/>
</dbReference>
<evidence type="ECO:0000256" key="1">
    <source>
        <dbReference type="SAM" id="SignalP"/>
    </source>
</evidence>
<dbReference type="Proteomes" id="UP000695022">
    <property type="component" value="Unplaced"/>
</dbReference>
<accession>A0ABM1DVL4</accession>
<organism evidence="3 4">
    <name type="scientific">Priapulus caudatus</name>
    <name type="common">Priapulid worm</name>
    <dbReference type="NCBI Taxonomy" id="37621"/>
    <lineage>
        <taxon>Eukaryota</taxon>
        <taxon>Metazoa</taxon>
        <taxon>Ecdysozoa</taxon>
        <taxon>Scalidophora</taxon>
        <taxon>Priapulida</taxon>
        <taxon>Priapulimorpha</taxon>
        <taxon>Priapulimorphida</taxon>
        <taxon>Priapulidae</taxon>
        <taxon>Priapulus</taxon>
    </lineage>
</organism>
<evidence type="ECO:0000313" key="4">
    <source>
        <dbReference type="RefSeq" id="XP_014663985.1"/>
    </source>
</evidence>
<name>A0ABM1DVL4_PRICU</name>
<dbReference type="GeneID" id="106806527"/>
<evidence type="ECO:0000259" key="2">
    <source>
        <dbReference type="PROSITE" id="PS51212"/>
    </source>
</evidence>
<dbReference type="RefSeq" id="XP_014663985.1">
    <property type="nucleotide sequence ID" value="XM_014808499.1"/>
</dbReference>
<proteinExistence type="predicted"/>
<keyword evidence="1" id="KW-0732">Signal</keyword>
<feature type="signal peptide" evidence="1">
    <location>
        <begin position="1"/>
        <end position="19"/>
    </location>
</feature>